<evidence type="ECO:0000313" key="10">
    <source>
        <dbReference type="Proteomes" id="UP000504621"/>
    </source>
</evidence>
<accession>A0A6J1AVJ7</accession>
<comment type="similarity">
    <text evidence="2 9">Belongs to the class II aldolase/RraA-like family.</text>
</comment>
<evidence type="ECO:0000256" key="6">
    <source>
        <dbReference type="ARBA" id="ARBA00025046"/>
    </source>
</evidence>
<comment type="catalytic activity">
    <reaction evidence="1 9">
        <text>4-hydroxy-4-methyl-2-oxoglutarate = 2 pyruvate</text>
        <dbReference type="Rhea" id="RHEA:22748"/>
        <dbReference type="ChEBI" id="CHEBI:15361"/>
        <dbReference type="ChEBI" id="CHEBI:58276"/>
        <dbReference type="EC" id="4.1.3.17"/>
    </reaction>
</comment>
<dbReference type="InterPro" id="IPR010203">
    <property type="entry name" value="RraA"/>
</dbReference>
<dbReference type="GO" id="GO:0008428">
    <property type="term" value="F:ribonuclease inhibitor activity"/>
    <property type="evidence" value="ECO:0007669"/>
    <property type="project" value="InterPro"/>
</dbReference>
<reference evidence="11" key="1">
    <citation type="submission" date="2025-08" db="UniProtKB">
        <authorList>
            <consortium name="RefSeq"/>
        </authorList>
    </citation>
    <scope>IDENTIFICATION</scope>
    <source>
        <tissue evidence="11">Leaf</tissue>
    </source>
</reference>
<comment type="function">
    <text evidence="6 9">Catalyzes the aldol cleavage of 4-hydroxy-4-methyl-2-oxoglutarate (HMG) into 2 molecules of pyruvate. Also contains a secondary oxaloacetate (OAA) decarboxylase activity due to the common pyruvate enolate transition state formed following C-C bond cleavage in the retro-aldol and decarboxylation reactions.</text>
</comment>
<dbReference type="OrthoDB" id="1476984at2759"/>
<keyword evidence="10" id="KW-1185">Reference proteome</keyword>
<dbReference type="GeneID" id="110421839"/>
<comment type="cofactor">
    <cofactor evidence="9">
        <name>a divalent metal cation</name>
        <dbReference type="ChEBI" id="CHEBI:60240"/>
    </cofactor>
</comment>
<feature type="binding site" evidence="8">
    <location>
        <position position="226"/>
    </location>
    <ligand>
        <name>Mg(2+)</name>
        <dbReference type="ChEBI" id="CHEBI:18420"/>
    </ligand>
</feature>
<dbReference type="Proteomes" id="UP000504621">
    <property type="component" value="Unplaced"/>
</dbReference>
<dbReference type="RefSeq" id="XP_021291202.1">
    <property type="nucleotide sequence ID" value="XM_021435527.1"/>
</dbReference>
<evidence type="ECO:0000256" key="5">
    <source>
        <dbReference type="ARBA" id="ARBA00023239"/>
    </source>
</evidence>
<dbReference type="Gene3D" id="3.50.30.40">
    <property type="entry name" value="Ribonuclease E inhibitor RraA/RraA-like"/>
    <property type="match status" value="1"/>
</dbReference>
<comment type="catalytic activity">
    <reaction evidence="7 9">
        <text>oxaloacetate + H(+) = pyruvate + CO2</text>
        <dbReference type="Rhea" id="RHEA:15641"/>
        <dbReference type="ChEBI" id="CHEBI:15361"/>
        <dbReference type="ChEBI" id="CHEBI:15378"/>
        <dbReference type="ChEBI" id="CHEBI:16452"/>
        <dbReference type="ChEBI" id="CHEBI:16526"/>
        <dbReference type="EC" id="4.1.1.112"/>
    </reaction>
</comment>
<dbReference type="EC" id="4.1.3.17" evidence="9"/>
<dbReference type="EC" id="4.1.1.112" evidence="9"/>
<dbReference type="AlphaFoldDB" id="A0A6J1AVJ7"/>
<evidence type="ECO:0000313" key="11">
    <source>
        <dbReference type="RefSeq" id="XP_021291202.1"/>
    </source>
</evidence>
<dbReference type="PANTHER" id="PTHR33254">
    <property type="entry name" value="4-HYDROXY-4-METHYL-2-OXOGLUTARATE ALDOLASE 3-RELATED"/>
    <property type="match status" value="1"/>
</dbReference>
<dbReference type="InterPro" id="IPR005493">
    <property type="entry name" value="RraA/RraA-like"/>
</dbReference>
<organism evidence="10 11">
    <name type="scientific">Herrania umbratica</name>
    <dbReference type="NCBI Taxonomy" id="108875"/>
    <lineage>
        <taxon>Eukaryota</taxon>
        <taxon>Viridiplantae</taxon>
        <taxon>Streptophyta</taxon>
        <taxon>Embryophyta</taxon>
        <taxon>Tracheophyta</taxon>
        <taxon>Spermatophyta</taxon>
        <taxon>Magnoliopsida</taxon>
        <taxon>eudicotyledons</taxon>
        <taxon>Gunneridae</taxon>
        <taxon>Pentapetalae</taxon>
        <taxon>rosids</taxon>
        <taxon>malvids</taxon>
        <taxon>Malvales</taxon>
        <taxon>Malvaceae</taxon>
        <taxon>Byttnerioideae</taxon>
        <taxon>Herrania</taxon>
    </lineage>
</organism>
<evidence type="ECO:0000256" key="3">
    <source>
        <dbReference type="ARBA" id="ARBA00011233"/>
    </source>
</evidence>
<comment type="subunit">
    <text evidence="3 9">Homotrimer.</text>
</comment>
<evidence type="ECO:0000256" key="2">
    <source>
        <dbReference type="ARBA" id="ARBA00008621"/>
    </source>
</evidence>
<gene>
    <name evidence="11" type="primary">LOC110421839</name>
</gene>
<evidence type="ECO:0000256" key="7">
    <source>
        <dbReference type="ARBA" id="ARBA00047973"/>
    </source>
</evidence>
<proteinExistence type="inferred from homology"/>
<dbReference type="Pfam" id="PF03737">
    <property type="entry name" value="RraA-like"/>
    <property type="match status" value="1"/>
</dbReference>
<keyword evidence="5 9" id="KW-0456">Lyase</keyword>
<dbReference type="PANTHER" id="PTHR33254:SF4">
    <property type="entry name" value="4-HYDROXY-4-METHYL-2-OXOGLUTARATE ALDOLASE 3-RELATED"/>
    <property type="match status" value="1"/>
</dbReference>
<feature type="binding site" evidence="8">
    <location>
        <position position="225"/>
    </location>
    <ligand>
        <name>substrate</name>
    </ligand>
</feature>
<evidence type="ECO:0000256" key="4">
    <source>
        <dbReference type="ARBA" id="ARBA00022723"/>
    </source>
</evidence>
<evidence type="ECO:0000256" key="8">
    <source>
        <dbReference type="PIRSR" id="PIRSR605493-1"/>
    </source>
</evidence>
<dbReference type="GO" id="GO:0051252">
    <property type="term" value="P:regulation of RNA metabolic process"/>
    <property type="evidence" value="ECO:0007669"/>
    <property type="project" value="InterPro"/>
</dbReference>
<dbReference type="CDD" id="cd16841">
    <property type="entry name" value="RraA_family"/>
    <property type="match status" value="1"/>
</dbReference>
<dbReference type="InterPro" id="IPR036704">
    <property type="entry name" value="RraA/RraA-like_sf"/>
</dbReference>
<keyword evidence="4 8" id="KW-0479">Metal-binding</keyword>
<dbReference type="NCBIfam" id="TIGR01935">
    <property type="entry name" value="NOT-MenG"/>
    <property type="match status" value="1"/>
</dbReference>
<dbReference type="GO" id="GO:0047443">
    <property type="term" value="F:4-hydroxy-4-methyl-2-oxoglutarate aldolase activity"/>
    <property type="evidence" value="ECO:0007669"/>
    <property type="project" value="UniProtKB-EC"/>
</dbReference>
<evidence type="ECO:0000256" key="1">
    <source>
        <dbReference type="ARBA" id="ARBA00001342"/>
    </source>
</evidence>
<sequence>MQSAGKLAMVLGTRTFLLNSNRRFPSSFTQINSSPLSSLQCQLHTDASSGMWRGCNFPMQQHPVQSTMSRTYFSTEAVSANANHAACKQTENAMKYVFNENISAEKSRNLDYCWIAVPAGSRMAAIAAADACDSNAALLVSGSLRALEPIFKIYGQHRAFSGPIVTLKVFEDNVFVRQLLETRGEGRVLVIDGGGSTRCALVGGNLVQSAQNMGWAGIVVNGCVRDVDEINACDIGV</sequence>
<evidence type="ECO:0000256" key="9">
    <source>
        <dbReference type="RuleBase" id="RU004338"/>
    </source>
</evidence>
<feature type="binding site" evidence="8">
    <location>
        <begin position="203"/>
        <end position="206"/>
    </location>
    <ligand>
        <name>substrate</name>
    </ligand>
</feature>
<dbReference type="SUPFAM" id="SSF89562">
    <property type="entry name" value="RraA-like"/>
    <property type="match status" value="1"/>
</dbReference>
<keyword evidence="8" id="KW-0460">Magnesium</keyword>
<comment type="cofactor">
    <cofactor evidence="8">
        <name>Mg(2+)</name>
        <dbReference type="ChEBI" id="CHEBI:18420"/>
    </cofactor>
</comment>
<name>A0A6J1AVJ7_9ROSI</name>
<dbReference type="GO" id="GO:0046872">
    <property type="term" value="F:metal ion binding"/>
    <property type="evidence" value="ECO:0007669"/>
    <property type="project" value="UniProtKB-KW"/>
</dbReference>
<dbReference type="GO" id="GO:0008948">
    <property type="term" value="F:oxaloacetate decarboxylase activity"/>
    <property type="evidence" value="ECO:0007669"/>
    <property type="project" value="UniProtKB-EC"/>
</dbReference>
<protein>
    <recommendedName>
        <fullName evidence="9">4-hydroxy-4-methyl-2-oxoglutarate aldolase</fullName>
        <shortName evidence="9">HMG aldolase</shortName>
        <ecNumber evidence="9">4.1.1.112</ecNumber>
        <ecNumber evidence="9">4.1.3.17</ecNumber>
    </recommendedName>
    <alternativeName>
        <fullName evidence="9">Oxaloacetate decarboxylase</fullName>
    </alternativeName>
</protein>